<dbReference type="RefSeq" id="WP_057319034.1">
    <property type="nucleotide sequence ID" value="NZ_CYXP01000002.1"/>
</dbReference>
<evidence type="ECO:0008006" key="4">
    <source>
        <dbReference type="Google" id="ProtNLM"/>
    </source>
</evidence>
<proteinExistence type="predicted"/>
<protein>
    <recommendedName>
        <fullName evidence="4">DUF5689 domain-containing protein</fullName>
    </recommendedName>
</protein>
<dbReference type="Gene3D" id="2.60.40.2580">
    <property type="match status" value="1"/>
</dbReference>
<gene>
    <name evidence="2" type="ORF">ERS852429_01246</name>
</gene>
<accession>A0A173SXT8</accession>
<evidence type="ECO:0000313" key="3">
    <source>
        <dbReference type="Proteomes" id="UP000095591"/>
    </source>
</evidence>
<reference evidence="2 3" key="1">
    <citation type="submission" date="2015-09" db="EMBL/GenBank/DDBJ databases">
        <authorList>
            <consortium name="Pathogen Informatics"/>
        </authorList>
    </citation>
    <scope>NUCLEOTIDE SEQUENCE [LARGE SCALE GENOMIC DNA]</scope>
    <source>
        <strain evidence="2 3">2789STDY5608872</strain>
    </source>
</reference>
<feature type="signal peptide" evidence="1">
    <location>
        <begin position="1"/>
        <end position="21"/>
    </location>
</feature>
<dbReference type="AlphaFoldDB" id="A0A173SXT8"/>
<organism evidence="2 3">
    <name type="scientific">Parabacteroides distasonis</name>
    <dbReference type="NCBI Taxonomy" id="823"/>
    <lineage>
        <taxon>Bacteria</taxon>
        <taxon>Pseudomonadati</taxon>
        <taxon>Bacteroidota</taxon>
        <taxon>Bacteroidia</taxon>
        <taxon>Bacteroidales</taxon>
        <taxon>Tannerellaceae</taxon>
        <taxon>Parabacteroides</taxon>
    </lineage>
</organism>
<sequence length="502" mass="54869">MKVRNIFIGCLSLLMAFTACNEEIIIENEGIETASFSLSFLANTTAGNIATKAGEQIATEDELYVGDCFIAIYSGESSGWDRLISWHTYTVNQSKEFAIDIPSLPINTPLKIVAVANPPALDGGIKWEKASYSSIRSFSTTYGTLGGTLSDGSKYYTFNPKSLVKVGEGIIQFNADGSITRQEGAIKDGVFHLTQLAARVDLDLTVESPETKPEAPETIYDFGGTTPETVVKALSTQINSLQDKDFPGYIYSDGTFVKDNPSAGYIATVYNCKDHVFEYNGQKINPNSDKIAHLTGASKKVVTRTPNVRVLSIKSIVIDNVETQSQLMMRNEELTALRGNTISSSNPTSRLRLTFYTYEKSFYPNDLSKVLKVSIVGNLAIGSQELTEEYSLEGVHCIALDQTGNPTSWGKLKKFVLLPIGETGGKLIEQITIKEQTEQELTYNISINPVRTVDCATNGFVRGNQYVVTGTLSTSRLPANGMLDVNIAPATPYSPEIKFTFD</sequence>
<evidence type="ECO:0000313" key="2">
    <source>
        <dbReference type="EMBL" id="CUM94806.1"/>
    </source>
</evidence>
<dbReference type="Proteomes" id="UP000095591">
    <property type="component" value="Unassembled WGS sequence"/>
</dbReference>
<name>A0A173SXT8_PARDI</name>
<dbReference type="PROSITE" id="PS51257">
    <property type="entry name" value="PROKAR_LIPOPROTEIN"/>
    <property type="match status" value="1"/>
</dbReference>
<keyword evidence="1" id="KW-0732">Signal</keyword>
<feature type="chain" id="PRO_5008011907" description="DUF5689 domain-containing protein" evidence="1">
    <location>
        <begin position="22"/>
        <end position="502"/>
    </location>
</feature>
<dbReference type="EMBL" id="CYXP01000002">
    <property type="protein sequence ID" value="CUM94806.1"/>
    <property type="molecule type" value="Genomic_DNA"/>
</dbReference>
<evidence type="ECO:0000256" key="1">
    <source>
        <dbReference type="SAM" id="SignalP"/>
    </source>
</evidence>